<dbReference type="SMART" id="SM00382">
    <property type="entry name" value="AAA"/>
    <property type="match status" value="1"/>
</dbReference>
<dbReference type="SUPFAM" id="SSF54001">
    <property type="entry name" value="Cysteine proteinases"/>
    <property type="match status" value="1"/>
</dbReference>
<dbReference type="Pfam" id="PF13604">
    <property type="entry name" value="AAA_30"/>
    <property type="match status" value="1"/>
</dbReference>
<feature type="region of interest" description="Disordered" evidence="1">
    <location>
        <begin position="1615"/>
        <end position="1648"/>
    </location>
</feature>
<evidence type="ECO:0000256" key="1">
    <source>
        <dbReference type="SAM" id="MobiDB-lite"/>
    </source>
</evidence>
<protein>
    <submittedName>
        <fullName evidence="3">UBP25 protein</fullName>
    </submittedName>
</protein>
<dbReference type="GO" id="GO:0005634">
    <property type="term" value="C:nucleus"/>
    <property type="evidence" value="ECO:0007669"/>
    <property type="project" value="TreeGrafter"/>
</dbReference>
<name>A0A812THG4_9DINO</name>
<dbReference type="SUPFAM" id="SSF52540">
    <property type="entry name" value="P-loop containing nucleoside triphosphate hydrolases"/>
    <property type="match status" value="2"/>
</dbReference>
<evidence type="ECO:0000313" key="4">
    <source>
        <dbReference type="Proteomes" id="UP000601435"/>
    </source>
</evidence>
<dbReference type="InterPro" id="IPR038765">
    <property type="entry name" value="Papain-like_cys_pep_sf"/>
</dbReference>
<dbReference type="Proteomes" id="UP000601435">
    <property type="component" value="Unassembled WGS sequence"/>
</dbReference>
<feature type="compositionally biased region" description="Polar residues" evidence="1">
    <location>
        <begin position="588"/>
        <end position="597"/>
    </location>
</feature>
<organism evidence="3 4">
    <name type="scientific">Symbiodinium necroappetens</name>
    <dbReference type="NCBI Taxonomy" id="1628268"/>
    <lineage>
        <taxon>Eukaryota</taxon>
        <taxon>Sar</taxon>
        <taxon>Alveolata</taxon>
        <taxon>Dinophyceae</taxon>
        <taxon>Suessiales</taxon>
        <taxon>Symbiodiniaceae</taxon>
        <taxon>Symbiodinium</taxon>
    </lineage>
</organism>
<reference evidence="3" key="1">
    <citation type="submission" date="2021-02" db="EMBL/GenBank/DDBJ databases">
        <authorList>
            <person name="Dougan E. K."/>
            <person name="Rhodes N."/>
            <person name="Thang M."/>
            <person name="Chan C."/>
        </authorList>
    </citation>
    <scope>NUCLEOTIDE SEQUENCE</scope>
</reference>
<dbReference type="Pfam" id="PF00443">
    <property type="entry name" value="UCH"/>
    <property type="match status" value="1"/>
</dbReference>
<gene>
    <name evidence="3" type="primary">UBP25</name>
    <name evidence="3" type="ORF">SNEC2469_LOCUS15065</name>
</gene>
<proteinExistence type="predicted"/>
<dbReference type="GO" id="GO:0004843">
    <property type="term" value="F:cysteine-type deubiquitinase activity"/>
    <property type="evidence" value="ECO:0007669"/>
    <property type="project" value="InterPro"/>
</dbReference>
<dbReference type="InterPro" id="IPR050164">
    <property type="entry name" value="Peptidase_C19"/>
</dbReference>
<feature type="compositionally biased region" description="Low complexity" evidence="1">
    <location>
        <begin position="1625"/>
        <end position="1639"/>
    </location>
</feature>
<dbReference type="CDD" id="cd02257">
    <property type="entry name" value="Peptidase_C19"/>
    <property type="match status" value="1"/>
</dbReference>
<sequence>MSDGLFNRAEEEQATENVAKKTRRVKLFPWDSVAAQMLEPFGESSFDSMSLESLWAAAAKGNKSAQYHSHLCASQSEDPWHVGAGISLTAAALLAAIKHFHSDDMKHLLKQEFYQKIEQDVQKLEPLLKVLNLGKGSQTQRDTGSFRAVKKQKTGPTEASGVSATPEQMAAAAQGFHAWLKQEKSAFRSYLFVMSGSNAYYTAHIAETVARAGVAHKPMSVDDFQQAMQLIRFPRERPMAAIVGFRNLGHSCFVNAEMQALIAVQPLTEALNDGRNTAEKAIQQLLARIAGSPQPTVPVELTNTYYRGRQEDLVEFLVKLLEECPTCDEVLCGTEQPTLQCQHCTYSRPLRAENFHHMQLPMMSSVQAALDGYLERSTIMADFRDWFCLSSACLTAGIAEDYPLHKSHMANWPRVLMLSLKRWNGPDEVIGDRIFCNRTLKAADRVYDLCSLATHIGDRPESGHYIAYRRQGSCMMKIDDHHVSRLAPCYEDYIVTQPLEKIYVLFYVMRETAEQDSIQVRPAKFQKLSAATIIDLEGNNDDNKQTTASTSDSTKQNDTDKTKQTTCSTETKNANILDDSDSDVIPQEDTSMENVQETHPAAPGNSADPADDLEDSNNGQANDSQMSQISKTRQPEALQNDSDFDNFFAVAFGVPAQRCQNTATDSFEDQWLLKSSWQFCPNCGRKRARTDVDPTPLRKARACKPYCDADAVELLHPPGADAVHKKKSKLFCYVTPLAEHWESLVLELQATGLPLTAGLTMKELTAELLLSSPGVEIATRPWLYPLASYADTDLQHRLKKLGWMADNSTPSIRTGFMRKLLSRCLDYSRDFPLHCLLYDTCLAKSITSIINVANQKNIAPEHAAHEQDTFEGYWLLQIRKLEDICRREYESSRDMNRALPNVFFTVAPAEWRYVLPMELTFEESLSNQQAMMTLHLYHSLHALLEEHIFENGKSLAEIGISTVRHWSIRFEFQSRGTLHVHALLWADLLPGWAVDDIAGRTGHSRSNFLDLLERLFKSRADVQCGDGSHCLLRYVAGYVAKASDALQFNLKQLEGESTWRQAYRLLTKKSPTEQEIIMEFAGLSMVKHSFSGHDVHAPIPGSAARNSSRHAYNAYQCYLKKSEDVFGCSRSYSFVQWLRKFRVTGNSLEDMTLHLRNQRGPKANKPCSVAVAFPFELLDIYVGAWAATCLPGMLEERLLPKVPDNLKLDGFEVELRRRRSFECPAHCEHVRAVLSLDDFQLPGADPDVYSPDLSKFFDLVVPELTLRGLNTDRIATFKAKIEATNMLLLAIHRGLEDPSNWSSHRLPAFPRPVWSPEQQQVLKWVSDGLRISDAAAMATSPRILQISGSPGTGKTEVVIGAARMALDSGCAVLIGGPIGLLVAMYKLRLPASELLTMETIHSAFKLTREADEAYIPPGRLRRYDVIILDEVSQIDARAWRQLQTAFRELHPGPLILFVGDFQQLQPISGGPVLQQDLQHEDLQDFFANRIWPSDHVAATSKAMQFERDTGKRFMILTVTNKEAERFNQARLRLQFPSAVQRLANGGGLPADQGHVVIETGMRIRLTHNVNKEEGFVNGNTGTVRLVLRHDVYVMESPHHASILVYPITVKGRRYLPEEEDRDADTSSQEQEQDSTSPDEPAVDDFASD</sequence>
<dbReference type="InterPro" id="IPR001394">
    <property type="entry name" value="Peptidase_C19_UCH"/>
</dbReference>
<feature type="region of interest" description="Disordered" evidence="1">
    <location>
        <begin position="137"/>
        <end position="165"/>
    </location>
</feature>
<dbReference type="GO" id="GO:0016579">
    <property type="term" value="P:protein deubiquitination"/>
    <property type="evidence" value="ECO:0007669"/>
    <property type="project" value="InterPro"/>
</dbReference>
<evidence type="ECO:0000313" key="3">
    <source>
        <dbReference type="EMBL" id="CAE7525769.1"/>
    </source>
</evidence>
<comment type="caution">
    <text evidence="3">The sequence shown here is derived from an EMBL/GenBank/DDBJ whole genome shotgun (WGS) entry which is preliminary data.</text>
</comment>
<feature type="region of interest" description="Disordered" evidence="1">
    <location>
        <begin position="538"/>
        <end position="636"/>
    </location>
</feature>
<feature type="non-terminal residue" evidence="3">
    <location>
        <position position="1"/>
    </location>
</feature>
<dbReference type="InterPro" id="IPR003593">
    <property type="entry name" value="AAA+_ATPase"/>
</dbReference>
<feature type="domain" description="USP" evidence="2">
    <location>
        <begin position="243"/>
        <end position="510"/>
    </location>
</feature>
<dbReference type="EMBL" id="CAJNJA010024382">
    <property type="protein sequence ID" value="CAE7525769.1"/>
    <property type="molecule type" value="Genomic_DNA"/>
</dbReference>
<dbReference type="InterPro" id="IPR028889">
    <property type="entry name" value="USP"/>
</dbReference>
<dbReference type="Gene3D" id="3.90.70.10">
    <property type="entry name" value="Cysteine proteinases"/>
    <property type="match status" value="1"/>
</dbReference>
<feature type="compositionally biased region" description="Polar residues" evidence="1">
    <location>
        <begin position="154"/>
        <end position="165"/>
    </location>
</feature>
<accession>A0A812THG4</accession>
<evidence type="ECO:0000259" key="2">
    <source>
        <dbReference type="PROSITE" id="PS50235"/>
    </source>
</evidence>
<dbReference type="PROSITE" id="PS50235">
    <property type="entry name" value="USP_3"/>
    <property type="match status" value="1"/>
</dbReference>
<dbReference type="GO" id="GO:0005829">
    <property type="term" value="C:cytosol"/>
    <property type="evidence" value="ECO:0007669"/>
    <property type="project" value="TreeGrafter"/>
</dbReference>
<keyword evidence="4" id="KW-1185">Reference proteome</keyword>
<dbReference type="PROSITE" id="PS00973">
    <property type="entry name" value="USP_2"/>
    <property type="match status" value="1"/>
</dbReference>
<feature type="compositionally biased region" description="Polar residues" evidence="1">
    <location>
        <begin position="616"/>
        <end position="636"/>
    </location>
</feature>
<dbReference type="InterPro" id="IPR018200">
    <property type="entry name" value="USP_CS"/>
</dbReference>
<dbReference type="Gene3D" id="3.40.50.300">
    <property type="entry name" value="P-loop containing nucleotide triphosphate hydrolases"/>
    <property type="match status" value="1"/>
</dbReference>
<dbReference type="InterPro" id="IPR027417">
    <property type="entry name" value="P-loop_NTPase"/>
</dbReference>
<dbReference type="PANTHER" id="PTHR24006">
    <property type="entry name" value="UBIQUITIN CARBOXYL-TERMINAL HYDROLASE"/>
    <property type="match status" value="1"/>
</dbReference>